<proteinExistence type="predicted"/>
<organism evidence="1">
    <name type="scientific">viral metagenome</name>
    <dbReference type="NCBI Taxonomy" id="1070528"/>
    <lineage>
        <taxon>unclassified sequences</taxon>
        <taxon>metagenomes</taxon>
        <taxon>organismal metagenomes</taxon>
    </lineage>
</organism>
<reference evidence="1" key="1">
    <citation type="submission" date="2020-03" db="EMBL/GenBank/DDBJ databases">
        <title>The deep terrestrial virosphere.</title>
        <authorList>
            <person name="Holmfeldt K."/>
            <person name="Nilsson E."/>
            <person name="Simone D."/>
            <person name="Lopez-Fernandez M."/>
            <person name="Wu X."/>
            <person name="de Brujin I."/>
            <person name="Lundin D."/>
            <person name="Andersson A."/>
            <person name="Bertilsson S."/>
            <person name="Dopson M."/>
        </authorList>
    </citation>
    <scope>NUCLEOTIDE SEQUENCE</scope>
    <source>
        <strain evidence="1">MM415B02643</strain>
    </source>
</reference>
<name>A0A6M3L2Q8_9ZZZZ</name>
<dbReference type="AlphaFoldDB" id="A0A6M3L2Q8"/>
<dbReference type="EMBL" id="MT142813">
    <property type="protein sequence ID" value="QJA88937.1"/>
    <property type="molecule type" value="Genomic_DNA"/>
</dbReference>
<accession>A0A6M3L2Q8</accession>
<sequence>MAHCPKYPAALIAVVCRAAERGVCWERIARRSGLTFREVRDIVQGSIRGALASPVGPGELCVDDPQRMDLEIGLDLRPPEWRRYLRLVQRRREAEKDLIQKTGNA</sequence>
<gene>
    <name evidence="1" type="ORF">MM415B02643_0004</name>
</gene>
<evidence type="ECO:0000313" key="1">
    <source>
        <dbReference type="EMBL" id="QJA88937.1"/>
    </source>
</evidence>
<protein>
    <submittedName>
        <fullName evidence="1">Uncharacterized protein</fullName>
    </submittedName>
</protein>